<feature type="domain" description="NmrA-like" evidence="3">
    <location>
        <begin position="7"/>
        <end position="267"/>
    </location>
</feature>
<protein>
    <submittedName>
        <fullName evidence="4">NAD-P-binding protein</fullName>
    </submittedName>
</protein>
<dbReference type="CDD" id="cd05251">
    <property type="entry name" value="NmrA_like_SDR_a"/>
    <property type="match status" value="1"/>
</dbReference>
<keyword evidence="5" id="KW-1185">Reference proteome</keyword>
<name>A0A8H6YZI8_9AGAR</name>
<dbReference type="GO" id="GO:0005634">
    <property type="term" value="C:nucleus"/>
    <property type="evidence" value="ECO:0007669"/>
    <property type="project" value="TreeGrafter"/>
</dbReference>
<dbReference type="InterPro" id="IPR008030">
    <property type="entry name" value="NmrA-like"/>
</dbReference>
<evidence type="ECO:0000256" key="1">
    <source>
        <dbReference type="ARBA" id="ARBA00006328"/>
    </source>
</evidence>
<dbReference type="Gene3D" id="3.90.25.10">
    <property type="entry name" value="UDP-galactose 4-epimerase, domain 1"/>
    <property type="match status" value="1"/>
</dbReference>
<dbReference type="EMBL" id="JACAZH010000005">
    <property type="protein sequence ID" value="KAF7367651.1"/>
    <property type="molecule type" value="Genomic_DNA"/>
</dbReference>
<dbReference type="PANTHER" id="PTHR42748">
    <property type="entry name" value="NITROGEN METABOLITE REPRESSION PROTEIN NMRA FAMILY MEMBER"/>
    <property type="match status" value="1"/>
</dbReference>
<dbReference type="Proteomes" id="UP000623467">
    <property type="component" value="Unassembled WGS sequence"/>
</dbReference>
<evidence type="ECO:0000313" key="5">
    <source>
        <dbReference type="Proteomes" id="UP000623467"/>
    </source>
</evidence>
<dbReference type="PANTHER" id="PTHR42748:SF14">
    <property type="entry name" value="SNOAL-LIKE DOMAIN-CONTAINING PROTEIN"/>
    <property type="match status" value="1"/>
</dbReference>
<proteinExistence type="inferred from homology"/>
<evidence type="ECO:0000259" key="3">
    <source>
        <dbReference type="Pfam" id="PF05368"/>
    </source>
</evidence>
<evidence type="ECO:0000256" key="2">
    <source>
        <dbReference type="ARBA" id="ARBA00022857"/>
    </source>
</evidence>
<dbReference type="InterPro" id="IPR051164">
    <property type="entry name" value="NmrA-like_oxidored"/>
</dbReference>
<keyword evidence="2" id="KW-0521">NADP</keyword>
<sequence>MSSQAQSKLILVIGATGAQGRAVIEALLVPDVSGQPSPYTVRALTRDPNSASAQALAKLGVECVKGSFTDYASVARALDGAYGAWVNTDGFTVGEMEEIYAGMRIYEVAKRVPSLRHYVWSNVRYVLKNANFNPDYAADHMNAKGRVGEWLSVQPSALGDGLTWSQVTTGPYMDMLNGGLFSPLNVRKDGTVVFASPFADGHVPMIALKDLGWWARYTFDHRTETSGKELNVNSELVHWDYLVETFTKVTGKPAVYKRLTLEEYFNIFEADKLDAPIANEKKRGDGSKTLGENTASFVRVLRDDIVDKDMEWIRSVHPGTYTLERWMRENNYTGRAPSVLKNTQDGKMEFGFRPEVAALL</sequence>
<dbReference type="Gene3D" id="3.40.50.720">
    <property type="entry name" value="NAD(P)-binding Rossmann-like Domain"/>
    <property type="match status" value="1"/>
</dbReference>
<comment type="caution">
    <text evidence="4">The sequence shown here is derived from an EMBL/GenBank/DDBJ whole genome shotgun (WGS) entry which is preliminary data.</text>
</comment>
<dbReference type="SUPFAM" id="SSF51735">
    <property type="entry name" value="NAD(P)-binding Rossmann-fold domains"/>
    <property type="match status" value="1"/>
</dbReference>
<organism evidence="4 5">
    <name type="scientific">Mycena sanguinolenta</name>
    <dbReference type="NCBI Taxonomy" id="230812"/>
    <lineage>
        <taxon>Eukaryota</taxon>
        <taxon>Fungi</taxon>
        <taxon>Dikarya</taxon>
        <taxon>Basidiomycota</taxon>
        <taxon>Agaricomycotina</taxon>
        <taxon>Agaricomycetes</taxon>
        <taxon>Agaricomycetidae</taxon>
        <taxon>Agaricales</taxon>
        <taxon>Marasmiineae</taxon>
        <taxon>Mycenaceae</taxon>
        <taxon>Mycena</taxon>
    </lineage>
</organism>
<dbReference type="OrthoDB" id="300709at2759"/>
<gene>
    <name evidence="4" type="ORF">MSAN_00828800</name>
</gene>
<dbReference type="InterPro" id="IPR036291">
    <property type="entry name" value="NAD(P)-bd_dom_sf"/>
</dbReference>
<dbReference type="AlphaFoldDB" id="A0A8H6YZI8"/>
<accession>A0A8H6YZI8</accession>
<reference evidence="4" key="1">
    <citation type="submission" date="2020-05" db="EMBL/GenBank/DDBJ databases">
        <title>Mycena genomes resolve the evolution of fungal bioluminescence.</title>
        <authorList>
            <person name="Tsai I.J."/>
        </authorList>
    </citation>
    <scope>NUCLEOTIDE SEQUENCE</scope>
    <source>
        <strain evidence="4">160909Yilan</strain>
    </source>
</reference>
<dbReference type="Pfam" id="PF05368">
    <property type="entry name" value="NmrA"/>
    <property type="match status" value="1"/>
</dbReference>
<evidence type="ECO:0000313" key="4">
    <source>
        <dbReference type="EMBL" id="KAF7367651.1"/>
    </source>
</evidence>
<comment type="similarity">
    <text evidence="1">Belongs to the NmrA-type oxidoreductase family.</text>
</comment>